<evidence type="ECO:0000313" key="1">
    <source>
        <dbReference type="EMBL" id="PYZ97425.1"/>
    </source>
</evidence>
<accession>A0A2W0HIW3</accession>
<dbReference type="AlphaFoldDB" id="A0A2W0HIW3"/>
<dbReference type="RefSeq" id="WP_110516492.1">
    <property type="nucleotide sequence ID" value="NZ_PDOF01000001.1"/>
</dbReference>
<keyword evidence="2" id="KW-1185">Reference proteome</keyword>
<reference evidence="1 2" key="1">
    <citation type="submission" date="2017-10" db="EMBL/GenBank/DDBJ databases">
        <title>Bacillus sp. nov., a halophilic bacterium isolated from a Yangshapao Lake.</title>
        <authorList>
            <person name="Wang H."/>
        </authorList>
    </citation>
    <scope>NUCLEOTIDE SEQUENCE [LARGE SCALE GENOMIC DNA]</scope>
    <source>
        <strain evidence="1 2">YSP-3</strain>
    </source>
</reference>
<dbReference type="EMBL" id="PDOF01000001">
    <property type="protein sequence ID" value="PYZ97425.1"/>
    <property type="molecule type" value="Genomic_DNA"/>
</dbReference>
<sequence length="180" mass="20123">MLTSTKIFYGLLGTFLLGFILLALLETAALSADSPDEAFSQFAEDNMLFDDKKQVGGYEIHTVDDALFIPFEVEGRSGAAFFRDGIFGLRHDSSFMYQEDVFTVRKDQAGDTEIVHGPVPPEILEDVESVTVQGQEGRIVRLSDDAGMFTFLDNGTLAEEEGEPVQVRFYNSERELLYKK</sequence>
<evidence type="ECO:0000313" key="2">
    <source>
        <dbReference type="Proteomes" id="UP000248066"/>
    </source>
</evidence>
<proteinExistence type="predicted"/>
<dbReference type="Proteomes" id="UP000248066">
    <property type="component" value="Unassembled WGS sequence"/>
</dbReference>
<name>A0A2W0HIW3_9BACI</name>
<gene>
    <name evidence="1" type="ORF">CR205_02160</name>
</gene>
<organism evidence="1 2">
    <name type="scientific">Alteribacter lacisalsi</name>
    <dbReference type="NCBI Taxonomy" id="2045244"/>
    <lineage>
        <taxon>Bacteria</taxon>
        <taxon>Bacillati</taxon>
        <taxon>Bacillota</taxon>
        <taxon>Bacilli</taxon>
        <taxon>Bacillales</taxon>
        <taxon>Bacillaceae</taxon>
        <taxon>Alteribacter</taxon>
    </lineage>
</organism>
<protein>
    <submittedName>
        <fullName evidence="1">Uncharacterized protein</fullName>
    </submittedName>
</protein>
<comment type="caution">
    <text evidence="1">The sequence shown here is derived from an EMBL/GenBank/DDBJ whole genome shotgun (WGS) entry which is preliminary data.</text>
</comment>